<evidence type="ECO:0000313" key="3">
    <source>
        <dbReference type="EMBL" id="SDT37979.1"/>
    </source>
</evidence>
<dbReference type="GO" id="GO:0016787">
    <property type="term" value="F:hydrolase activity"/>
    <property type="evidence" value="ECO:0007669"/>
    <property type="project" value="UniProtKB-KW"/>
</dbReference>
<dbReference type="SUPFAM" id="SSF54197">
    <property type="entry name" value="HIT-like"/>
    <property type="match status" value="1"/>
</dbReference>
<dbReference type="Proteomes" id="UP000198481">
    <property type="component" value="Chromosome I"/>
</dbReference>
<feature type="domain" description="HIT" evidence="2">
    <location>
        <begin position="42"/>
        <end position="144"/>
    </location>
</feature>
<comment type="caution">
    <text evidence="1">Lacks conserved residue(s) required for the propagation of feature annotation.</text>
</comment>
<dbReference type="PROSITE" id="PS51084">
    <property type="entry name" value="HIT_2"/>
    <property type="match status" value="1"/>
</dbReference>
<sequence length="186" mass="20960">MAGRGFRRQGIRGYAAVLSLGARPWSRGAKLKLMNQAGVRAVFALDSQLQQDTLPIGDFPLCRLLLSNEANYPWFILVPRRENISELFQLDVDDQQQLWQETNALAEMLKDLFDADKMNVATLGNVVSQLHMHVIVRKRDDAAWPAPVWGKHPAKPYTAEQVAAIRERLRSVLADQITWLSPEGSV</sequence>
<dbReference type="AlphaFoldDB" id="A0A1H1ZWK5"/>
<reference evidence="3 4" key="1">
    <citation type="submission" date="2016-10" db="EMBL/GenBank/DDBJ databases">
        <authorList>
            <person name="de Groot N.N."/>
        </authorList>
    </citation>
    <scope>NUCLEOTIDE SEQUENCE [LARGE SCALE GENOMIC DNA]</scope>
    <source>
        <strain evidence="3 4">LMG 26867</strain>
    </source>
</reference>
<organism evidence="3 4">
    <name type="scientific">Pseudomonas prosekii</name>
    <dbReference type="NCBI Taxonomy" id="1148509"/>
    <lineage>
        <taxon>Bacteria</taxon>
        <taxon>Pseudomonadati</taxon>
        <taxon>Pseudomonadota</taxon>
        <taxon>Gammaproteobacteria</taxon>
        <taxon>Pseudomonadales</taxon>
        <taxon>Pseudomonadaceae</taxon>
        <taxon>Pseudomonas</taxon>
    </lineage>
</organism>
<dbReference type="Pfam" id="PF01230">
    <property type="entry name" value="HIT"/>
    <property type="match status" value="1"/>
</dbReference>
<dbReference type="InterPro" id="IPR036265">
    <property type="entry name" value="HIT-like_sf"/>
</dbReference>
<name>A0A1H1ZWK5_9PSED</name>
<evidence type="ECO:0000313" key="4">
    <source>
        <dbReference type="Proteomes" id="UP000198481"/>
    </source>
</evidence>
<evidence type="ECO:0000256" key="1">
    <source>
        <dbReference type="PROSITE-ProRule" id="PRU00464"/>
    </source>
</evidence>
<dbReference type="Gene3D" id="3.30.428.10">
    <property type="entry name" value="HIT-like"/>
    <property type="match status" value="1"/>
</dbReference>
<keyword evidence="3" id="KW-0378">Hydrolase</keyword>
<accession>A0A1H1ZWK5</accession>
<dbReference type="EMBL" id="LT629762">
    <property type="protein sequence ID" value="SDT37979.1"/>
    <property type="molecule type" value="Genomic_DNA"/>
</dbReference>
<dbReference type="InterPro" id="IPR011146">
    <property type="entry name" value="HIT-like"/>
</dbReference>
<dbReference type="STRING" id="1148509.SAMN05216222_4127"/>
<protein>
    <submittedName>
        <fullName evidence="3">Diadenosine tetraphosphate (Ap4A) hydrolase</fullName>
    </submittedName>
</protein>
<gene>
    <name evidence="3" type="ORF">SAMN05216222_4127</name>
</gene>
<evidence type="ECO:0000259" key="2">
    <source>
        <dbReference type="PROSITE" id="PS51084"/>
    </source>
</evidence>
<proteinExistence type="predicted"/>